<proteinExistence type="predicted"/>
<feature type="chain" id="PRO_5040845712" evidence="1">
    <location>
        <begin position="22"/>
        <end position="67"/>
    </location>
</feature>
<protein>
    <submittedName>
        <fullName evidence="2">Uncharacterized protein</fullName>
    </submittedName>
</protein>
<keyword evidence="3" id="KW-1185">Reference proteome</keyword>
<dbReference type="RefSeq" id="WP_252470588.1">
    <property type="nucleotide sequence ID" value="NZ_JALBWM010000073.1"/>
</dbReference>
<dbReference type="Proteomes" id="UP001139028">
    <property type="component" value="Unassembled WGS sequence"/>
</dbReference>
<comment type="caution">
    <text evidence="2">The sequence shown here is derived from an EMBL/GenBank/DDBJ whole genome shotgun (WGS) entry which is preliminary data.</text>
</comment>
<keyword evidence="1" id="KW-0732">Signal</keyword>
<evidence type="ECO:0000313" key="3">
    <source>
        <dbReference type="Proteomes" id="UP001139028"/>
    </source>
</evidence>
<feature type="signal peptide" evidence="1">
    <location>
        <begin position="1"/>
        <end position="21"/>
    </location>
</feature>
<reference evidence="2" key="1">
    <citation type="journal article" date="2022" name="Arch. Microbiol.">
        <title>Microbulbifer okhotskensis sp. nov., isolated from a deep bottom sediment of the Okhotsk Sea.</title>
        <authorList>
            <person name="Romanenko L."/>
            <person name="Kurilenko V."/>
            <person name="Otstavnykh N."/>
            <person name="Velansky P."/>
            <person name="Isaeva M."/>
            <person name="Mikhailov V."/>
        </authorList>
    </citation>
    <scope>NUCLEOTIDE SEQUENCE</scope>
    <source>
        <strain evidence="2">OS29</strain>
    </source>
</reference>
<sequence length="67" mass="8152">MALPSRFWMFLRFSFFVPAFADSTRESLEALFATDYAHHEEVNRDWVLNRERHLFAWQKTKAVMNWV</sequence>
<accession>A0A9X2ENV7</accession>
<evidence type="ECO:0000256" key="1">
    <source>
        <dbReference type="SAM" id="SignalP"/>
    </source>
</evidence>
<evidence type="ECO:0000313" key="2">
    <source>
        <dbReference type="EMBL" id="MCO1335657.1"/>
    </source>
</evidence>
<dbReference type="EMBL" id="JALBWM010000073">
    <property type="protein sequence ID" value="MCO1335657.1"/>
    <property type="molecule type" value="Genomic_DNA"/>
</dbReference>
<dbReference type="AlphaFoldDB" id="A0A9X2ENV7"/>
<organism evidence="2 3">
    <name type="scientific">Microbulbifer okhotskensis</name>
    <dbReference type="NCBI Taxonomy" id="2926617"/>
    <lineage>
        <taxon>Bacteria</taxon>
        <taxon>Pseudomonadati</taxon>
        <taxon>Pseudomonadota</taxon>
        <taxon>Gammaproteobacteria</taxon>
        <taxon>Cellvibrionales</taxon>
        <taxon>Microbulbiferaceae</taxon>
        <taxon>Microbulbifer</taxon>
    </lineage>
</organism>
<name>A0A9X2ENV7_9GAMM</name>
<gene>
    <name evidence="2" type="ORF">MO867_15070</name>
</gene>